<gene>
    <name evidence="1" type="ORF">EI42_05790</name>
</gene>
<dbReference type="AlphaFoldDB" id="A0A326TVK4"/>
<comment type="caution">
    <text evidence="1">The sequence shown here is derived from an EMBL/GenBank/DDBJ whole genome shotgun (WGS) entry which is preliminary data.</text>
</comment>
<keyword evidence="2" id="KW-1185">Reference proteome</keyword>
<dbReference type="Proteomes" id="UP000248806">
    <property type="component" value="Unassembled WGS sequence"/>
</dbReference>
<evidence type="ECO:0000313" key="2">
    <source>
        <dbReference type="Proteomes" id="UP000248806"/>
    </source>
</evidence>
<name>A0A326TVK4_THEHA</name>
<evidence type="ECO:0000313" key="1">
    <source>
        <dbReference type="EMBL" id="PZW20786.1"/>
    </source>
</evidence>
<organism evidence="1 2">
    <name type="scientific">Thermosporothrix hazakensis</name>
    <dbReference type="NCBI Taxonomy" id="644383"/>
    <lineage>
        <taxon>Bacteria</taxon>
        <taxon>Bacillati</taxon>
        <taxon>Chloroflexota</taxon>
        <taxon>Ktedonobacteria</taxon>
        <taxon>Ktedonobacterales</taxon>
        <taxon>Thermosporotrichaceae</taxon>
        <taxon>Thermosporothrix</taxon>
    </lineage>
</organism>
<accession>A0A326TVK4</accession>
<proteinExistence type="predicted"/>
<dbReference type="EMBL" id="QKUF01000039">
    <property type="protein sequence ID" value="PZW20786.1"/>
    <property type="molecule type" value="Genomic_DNA"/>
</dbReference>
<sequence length="123" mass="14616">MLYWMVDIPLYKKENPDKKEFYPGLTSYVYKEPWGEDVWFLDAPSYTSGTSGFSAPPEELPKGTLLHLSFCPLWKAPSHSTYRNYIYSWERPADFERWYVCITNWFLEQPSVSRDDFVSVMVF</sequence>
<reference evidence="1 2" key="1">
    <citation type="submission" date="2018-06" db="EMBL/GenBank/DDBJ databases">
        <title>Genomic Encyclopedia of Archaeal and Bacterial Type Strains, Phase II (KMG-II): from individual species to whole genera.</title>
        <authorList>
            <person name="Goeker M."/>
        </authorList>
    </citation>
    <scope>NUCLEOTIDE SEQUENCE [LARGE SCALE GENOMIC DNA]</scope>
    <source>
        <strain evidence="1 2">ATCC BAA-1881</strain>
    </source>
</reference>
<protein>
    <submittedName>
        <fullName evidence="1">Uncharacterized protein</fullName>
    </submittedName>
</protein>